<dbReference type="SUPFAM" id="SSF51011">
    <property type="entry name" value="Glycosyl hydrolase domain"/>
    <property type="match status" value="1"/>
</dbReference>
<feature type="chain" id="PRO_5040363714" description="Maltase" evidence="9">
    <location>
        <begin position="21"/>
        <end position="1051"/>
    </location>
</feature>
<keyword evidence="8" id="KW-0326">Glycosidase</keyword>
<dbReference type="InterPro" id="IPR048395">
    <property type="entry name" value="Glyco_hydro_31_C"/>
</dbReference>
<dbReference type="PANTHER" id="PTHR22762:SF133">
    <property type="entry name" value="P-TYPE DOMAIN-CONTAINING PROTEIN"/>
    <property type="match status" value="1"/>
</dbReference>
<dbReference type="Gene3D" id="2.60.40.1180">
    <property type="entry name" value="Golgi alpha-mannosidase II"/>
    <property type="match status" value="2"/>
</dbReference>
<dbReference type="InterPro" id="IPR017853">
    <property type="entry name" value="GH"/>
</dbReference>
<evidence type="ECO:0000256" key="3">
    <source>
        <dbReference type="ARBA" id="ARBA00023136"/>
    </source>
</evidence>
<feature type="disulfide bond" evidence="7">
    <location>
        <begin position="89"/>
        <end position="104"/>
    </location>
</feature>
<dbReference type="Pfam" id="PF00088">
    <property type="entry name" value="Trefoil"/>
    <property type="match status" value="2"/>
</dbReference>
<dbReference type="SUPFAM" id="SSF51445">
    <property type="entry name" value="(Trans)glycosidases"/>
    <property type="match status" value="1"/>
</dbReference>
<sequence>MLSHKLPLVLLLGWAAAVSSAPSNSTESSDDVCSNLWSRQECGFLGITKEGCIQRQCCWAPSMAPVPWCFQKKNEDYVCSADVVSRRDCGYLGIGAQECHDRNCCWDPKQNNLNAPYCFLRQHSCKGYGVSSATTTANGVQVQLDLNGGSQGCARFGEDIPRLKVIVDFETKSRVRVRILDRERSRYEIPASALPNPQDTAKVIGKLDYDFKYTENPFTFSVIRRSTGEAVFQTKVPGKDSLVYENEYLEISTALPDDANIYGLGEVVSGFRRDTRGTRQTMWARDAATPVDENVYGSHPFYLEMRNGTAHGVFLRNSNGMDVIISPAKLTYKVIGGIFDFTVFLGPSPADVINQYTELIGRPHMPPAWAMGFHQCRYGYTNIDQVETVVNTYQKEDLPLDGVWIDIDYMDKYKDFTFDELRFPESRVKKLAENLAATNRSMVLIVDPGIPVEPGYGPYDSGMAQDVFIKNKAGKPFEGRVWPGQTYFPDFFDSNGTWSWWEQHLRETRDKIGPNVFPWIDMNEPSNFCNGECTSGQQTQGQPQTPSKQEAIVNSKYSINNAGRQAPLSEKTVSEDAVLKNGLSMYDTHNLYGHMEARATHQALTNLLPNTRPFILSRSTFPGTGSSAAHWTGDNWSEWNHLYFSIPGILSFGLFGIPFTGSDICGFIGNTTEELCLRWHQLGALYPFARNHNTLGANPQEAYLWPTTVLPAARQALRIRYSLLPYYYTLFDRASRVGTPLWQPLFFQYSNDPLTLKIDHQFLLGDSVMVSPALYKGQIQVKAYFPGNGRWFNLWTHECIIEHDSHGGHTSDDRSHRYKFLSAKADGEPIPMSIAGGHIIPIQAPQNTVADTRAQPVSLVIALDESGNARGEVYVDDGRSLVNSDSARVNFEMLGGEKLVSSVSMNQDAKAAAAGQSFQSRVGHSSEIEKITILGLNFARAGGESGAKTVFKASTHSWKSKVSECHEERTRTGVHRDCGQRVLVDQATNKVGSFLTLNVNGKDVAVGGKGRTGKDDVLGYAWAVDETLGSLTLTGLKMDLFTEWFVQWKLD</sequence>
<evidence type="ECO:0000256" key="7">
    <source>
        <dbReference type="PROSITE-ProRule" id="PRU00779"/>
    </source>
</evidence>
<dbReference type="CDD" id="cd06602">
    <property type="entry name" value="GH31_MGAM_SI_GAA"/>
    <property type="match status" value="1"/>
</dbReference>
<feature type="signal peptide" evidence="9">
    <location>
        <begin position="1"/>
        <end position="20"/>
    </location>
</feature>
<dbReference type="Gene3D" id="2.60.40.1760">
    <property type="entry name" value="glycosyl hydrolase (family 31)"/>
    <property type="match status" value="1"/>
</dbReference>
<dbReference type="PANTHER" id="PTHR22762">
    <property type="entry name" value="ALPHA-GLUCOSIDASE"/>
    <property type="match status" value="1"/>
</dbReference>
<evidence type="ECO:0000256" key="9">
    <source>
        <dbReference type="SAM" id="SignalP"/>
    </source>
</evidence>
<name>A0A9P5SGX4_9FUNG</name>
<dbReference type="InterPro" id="IPR000519">
    <property type="entry name" value="P_trefoil_dom"/>
</dbReference>
<comment type="similarity">
    <text evidence="2 8">Belongs to the glycosyl hydrolase 31 family.</text>
</comment>
<keyword evidence="9" id="KW-0732">Signal</keyword>
<accession>A0A9P5SGX4</accession>
<keyword evidence="8" id="KW-0378">Hydrolase</keyword>
<dbReference type="InterPro" id="IPR013780">
    <property type="entry name" value="Glyco_hydro_b"/>
</dbReference>
<dbReference type="SMART" id="SM00018">
    <property type="entry name" value="PD"/>
    <property type="match status" value="2"/>
</dbReference>
<keyword evidence="5" id="KW-0325">Glycoprotein</keyword>
<proteinExistence type="inferred from homology"/>
<dbReference type="PROSITE" id="PS51448">
    <property type="entry name" value="P_TREFOIL_2"/>
    <property type="match status" value="2"/>
</dbReference>
<gene>
    <name evidence="11" type="ORF">BG006_007897</name>
</gene>
<evidence type="ECO:0000313" key="12">
    <source>
        <dbReference type="Proteomes" id="UP000696485"/>
    </source>
</evidence>
<dbReference type="SUPFAM" id="SSF74650">
    <property type="entry name" value="Galactose mutarotase-like"/>
    <property type="match status" value="1"/>
</dbReference>
<feature type="domain" description="P-type" evidence="10">
    <location>
        <begin position="77"/>
        <end position="122"/>
    </location>
</feature>
<evidence type="ECO:0000256" key="5">
    <source>
        <dbReference type="ARBA" id="ARBA00023180"/>
    </source>
</evidence>
<dbReference type="PROSITE" id="PS00025">
    <property type="entry name" value="P_TREFOIL_1"/>
    <property type="match status" value="1"/>
</dbReference>
<dbReference type="Pfam" id="PF01055">
    <property type="entry name" value="Glyco_hydro_31_2nd"/>
    <property type="match status" value="1"/>
</dbReference>
<dbReference type="GO" id="GO:0016324">
    <property type="term" value="C:apical plasma membrane"/>
    <property type="evidence" value="ECO:0007669"/>
    <property type="project" value="UniProtKB-SubCell"/>
</dbReference>
<feature type="domain" description="P-type" evidence="10">
    <location>
        <begin position="31"/>
        <end position="73"/>
    </location>
</feature>
<comment type="caution">
    <text evidence="11">The sequence shown here is derived from an EMBL/GenBank/DDBJ whole genome shotgun (WGS) entry which is preliminary data.</text>
</comment>
<dbReference type="CDD" id="cd14752">
    <property type="entry name" value="GH31_N"/>
    <property type="match status" value="1"/>
</dbReference>
<feature type="disulfide bond" evidence="7">
    <location>
        <begin position="79"/>
        <end position="105"/>
    </location>
</feature>
<feature type="disulfide bond" evidence="7">
    <location>
        <begin position="42"/>
        <end position="57"/>
    </location>
</feature>
<dbReference type="SUPFAM" id="SSF57492">
    <property type="entry name" value="Trefoil"/>
    <property type="match status" value="1"/>
</dbReference>
<keyword evidence="12" id="KW-1185">Reference proteome</keyword>
<dbReference type="GO" id="GO:0004553">
    <property type="term" value="F:hydrolase activity, hydrolyzing O-glycosyl compounds"/>
    <property type="evidence" value="ECO:0007669"/>
    <property type="project" value="InterPro"/>
</dbReference>
<dbReference type="Proteomes" id="UP000696485">
    <property type="component" value="Unassembled WGS sequence"/>
</dbReference>
<dbReference type="InterPro" id="IPR017957">
    <property type="entry name" value="P_trefoil_CS"/>
</dbReference>
<dbReference type="InterPro" id="IPR000322">
    <property type="entry name" value="Glyco_hydro_31_TIM"/>
</dbReference>
<dbReference type="Pfam" id="PF13802">
    <property type="entry name" value="Gal_mutarotas_2"/>
    <property type="match status" value="1"/>
</dbReference>
<dbReference type="GO" id="GO:0030246">
    <property type="term" value="F:carbohydrate binding"/>
    <property type="evidence" value="ECO:0007669"/>
    <property type="project" value="InterPro"/>
</dbReference>
<dbReference type="Pfam" id="PF21365">
    <property type="entry name" value="Glyco_hydro_31_3rd"/>
    <property type="match status" value="1"/>
</dbReference>
<evidence type="ECO:0000256" key="8">
    <source>
        <dbReference type="RuleBase" id="RU361185"/>
    </source>
</evidence>
<dbReference type="EMBL" id="JAAAUY010000513">
    <property type="protein sequence ID" value="KAF9329008.1"/>
    <property type="molecule type" value="Genomic_DNA"/>
</dbReference>
<comment type="subcellular location">
    <subcellularLocation>
        <location evidence="1">Endomembrane system</location>
    </subcellularLocation>
</comment>
<comment type="caution">
    <text evidence="7">Lacks conserved residue(s) required for the propagation of feature annotation.</text>
</comment>
<dbReference type="Gene3D" id="3.20.20.80">
    <property type="entry name" value="Glycosidases"/>
    <property type="match status" value="1"/>
</dbReference>
<dbReference type="Gene3D" id="4.10.110.10">
    <property type="entry name" value="Spasmolytic Protein, domain 1"/>
    <property type="match status" value="2"/>
</dbReference>
<dbReference type="InterPro" id="IPR011013">
    <property type="entry name" value="Gal_mutarotase_sf_dom"/>
</dbReference>
<feature type="disulfide bond" evidence="7">
    <location>
        <begin position="52"/>
        <end position="69"/>
    </location>
</feature>
<evidence type="ECO:0000256" key="2">
    <source>
        <dbReference type="ARBA" id="ARBA00007806"/>
    </source>
</evidence>
<dbReference type="AlphaFoldDB" id="A0A9P5SGX4"/>
<dbReference type="CDD" id="cd00111">
    <property type="entry name" value="Trefoil"/>
    <property type="match status" value="2"/>
</dbReference>
<dbReference type="InterPro" id="IPR044913">
    <property type="entry name" value="P_trefoil_dom_sf"/>
</dbReference>
<evidence type="ECO:0000313" key="11">
    <source>
        <dbReference type="EMBL" id="KAF9329008.1"/>
    </source>
</evidence>
<dbReference type="InterPro" id="IPR025887">
    <property type="entry name" value="Glyco_hydro_31_N_dom"/>
</dbReference>
<evidence type="ECO:0000259" key="10">
    <source>
        <dbReference type="PROSITE" id="PS51448"/>
    </source>
</evidence>
<keyword evidence="3" id="KW-0472">Membrane</keyword>
<keyword evidence="4 7" id="KW-1015">Disulfide bond</keyword>
<organism evidence="11 12">
    <name type="scientific">Podila minutissima</name>
    <dbReference type="NCBI Taxonomy" id="64525"/>
    <lineage>
        <taxon>Eukaryota</taxon>
        <taxon>Fungi</taxon>
        <taxon>Fungi incertae sedis</taxon>
        <taxon>Mucoromycota</taxon>
        <taxon>Mortierellomycotina</taxon>
        <taxon>Mortierellomycetes</taxon>
        <taxon>Mortierellales</taxon>
        <taxon>Mortierellaceae</taxon>
        <taxon>Podila</taxon>
    </lineage>
</organism>
<evidence type="ECO:0000256" key="6">
    <source>
        <dbReference type="ARBA" id="ARBA00041343"/>
    </source>
</evidence>
<reference evidence="11" key="1">
    <citation type="journal article" date="2020" name="Fungal Divers.">
        <title>Resolving the Mortierellaceae phylogeny through synthesis of multi-gene phylogenetics and phylogenomics.</title>
        <authorList>
            <person name="Vandepol N."/>
            <person name="Liber J."/>
            <person name="Desiro A."/>
            <person name="Na H."/>
            <person name="Kennedy M."/>
            <person name="Barry K."/>
            <person name="Grigoriev I.V."/>
            <person name="Miller A.N."/>
            <person name="O'Donnell K."/>
            <person name="Stajich J.E."/>
            <person name="Bonito G."/>
        </authorList>
    </citation>
    <scope>NUCLEOTIDE SEQUENCE</scope>
    <source>
        <strain evidence="11">NVP1</strain>
    </source>
</reference>
<evidence type="ECO:0000256" key="1">
    <source>
        <dbReference type="ARBA" id="ARBA00004308"/>
    </source>
</evidence>
<dbReference type="GO" id="GO:0005975">
    <property type="term" value="P:carbohydrate metabolic process"/>
    <property type="evidence" value="ECO:0007669"/>
    <property type="project" value="InterPro"/>
</dbReference>
<protein>
    <recommendedName>
        <fullName evidence="6">Maltase</fullName>
    </recommendedName>
</protein>
<evidence type="ECO:0000256" key="4">
    <source>
        <dbReference type="ARBA" id="ARBA00023157"/>
    </source>
</evidence>